<sequence length="202" mass="23584">MENIKDETKKIKKDFNPKDAVFVFSSFTFICVAIIFMLVVYDVLTIQNFLSFDKPIRMILHVFIASFALLLFGVILSLSIPSKYIDDTNKSYQNYSLLSIVTFMFAGALFEELLFRGTIQNLLFIFIENQWIAIITATLIFLGFHIQYFQKSMMLINISIPSLTFGWIYFDTNNILVPFVVHFLMNLGITLLFKYNILRMKR</sequence>
<evidence type="ECO:0000259" key="2">
    <source>
        <dbReference type="Pfam" id="PF02517"/>
    </source>
</evidence>
<dbReference type="GO" id="GO:0004175">
    <property type="term" value="F:endopeptidase activity"/>
    <property type="evidence" value="ECO:0007669"/>
    <property type="project" value="UniProtKB-ARBA"/>
</dbReference>
<dbReference type="GO" id="GO:0008237">
    <property type="term" value="F:metallopeptidase activity"/>
    <property type="evidence" value="ECO:0007669"/>
    <property type="project" value="UniProtKB-KW"/>
</dbReference>
<evidence type="ECO:0000256" key="1">
    <source>
        <dbReference type="SAM" id="Phobius"/>
    </source>
</evidence>
<dbReference type="Proteomes" id="UP001078573">
    <property type="component" value="Unassembled WGS sequence"/>
</dbReference>
<name>A0A9Q4E4Q9_BACSC</name>
<keyword evidence="3" id="KW-0482">Metalloprotease</keyword>
<feature type="transmembrane region" description="Helical" evidence="1">
    <location>
        <begin position="58"/>
        <end position="80"/>
    </location>
</feature>
<keyword evidence="1" id="KW-0472">Membrane</keyword>
<accession>A0A9Q4E4Q9</accession>
<keyword evidence="1" id="KW-0812">Transmembrane</keyword>
<dbReference type="GO" id="GO:0080120">
    <property type="term" value="P:CAAX-box protein maturation"/>
    <property type="evidence" value="ECO:0007669"/>
    <property type="project" value="UniProtKB-ARBA"/>
</dbReference>
<dbReference type="InterPro" id="IPR003675">
    <property type="entry name" value="Rce1/LyrA-like_dom"/>
</dbReference>
<evidence type="ECO:0000313" key="4">
    <source>
        <dbReference type="Proteomes" id="UP001078573"/>
    </source>
</evidence>
<feature type="transmembrane region" description="Helical" evidence="1">
    <location>
        <begin position="176"/>
        <end position="197"/>
    </location>
</feature>
<evidence type="ECO:0000313" key="3">
    <source>
        <dbReference type="EMBL" id="MCY8457467.1"/>
    </source>
</evidence>
<feature type="transmembrane region" description="Helical" evidence="1">
    <location>
        <begin position="122"/>
        <end position="142"/>
    </location>
</feature>
<organism evidence="3 4">
    <name type="scientific">Bacillus spizizenii</name>
    <name type="common">Bacillus subtilis subsp. spizizenii</name>
    <dbReference type="NCBI Taxonomy" id="96241"/>
    <lineage>
        <taxon>Bacteria</taxon>
        <taxon>Bacillati</taxon>
        <taxon>Bacillota</taxon>
        <taxon>Bacilli</taxon>
        <taxon>Bacillales</taxon>
        <taxon>Bacillaceae</taxon>
        <taxon>Bacillus</taxon>
    </lineage>
</organism>
<feature type="transmembrane region" description="Helical" evidence="1">
    <location>
        <begin position="92"/>
        <end position="110"/>
    </location>
</feature>
<keyword evidence="3" id="KW-0645">Protease</keyword>
<feature type="transmembrane region" description="Helical" evidence="1">
    <location>
        <begin position="154"/>
        <end position="170"/>
    </location>
</feature>
<proteinExistence type="predicted"/>
<dbReference type="EMBL" id="JALAPQ010000013">
    <property type="protein sequence ID" value="MCY8457467.1"/>
    <property type="molecule type" value="Genomic_DNA"/>
</dbReference>
<keyword evidence="3" id="KW-0378">Hydrolase</keyword>
<reference evidence="3" key="1">
    <citation type="submission" date="2022-02" db="EMBL/GenBank/DDBJ databases">
        <title>Crop Bioprotection Bacillus Genome Sequencing.</title>
        <authorList>
            <person name="Dunlap C."/>
        </authorList>
    </citation>
    <scope>NUCLEOTIDE SEQUENCE</scope>
    <source>
        <strain evidence="3">WR1O2A-53</strain>
    </source>
</reference>
<comment type="caution">
    <text evidence="3">The sequence shown here is derived from an EMBL/GenBank/DDBJ whole genome shotgun (WGS) entry which is preliminary data.</text>
</comment>
<feature type="domain" description="CAAX prenyl protease 2/Lysostaphin resistance protein A-like" evidence="2">
    <location>
        <begin position="96"/>
        <end position="187"/>
    </location>
</feature>
<feature type="transmembrane region" description="Helical" evidence="1">
    <location>
        <begin position="21"/>
        <end position="46"/>
    </location>
</feature>
<gene>
    <name evidence="3" type="ORF">MOC89_11200</name>
</gene>
<keyword evidence="1" id="KW-1133">Transmembrane helix</keyword>
<dbReference type="Pfam" id="PF02517">
    <property type="entry name" value="Rce1-like"/>
    <property type="match status" value="1"/>
</dbReference>
<protein>
    <submittedName>
        <fullName evidence="3">CPBP family intramembrane metalloprotease</fullName>
    </submittedName>
</protein>
<dbReference type="AlphaFoldDB" id="A0A9Q4E4Q9"/>